<dbReference type="EMBL" id="ML182516">
    <property type="protein sequence ID" value="THU75269.1"/>
    <property type="molecule type" value="Genomic_DNA"/>
</dbReference>
<evidence type="ECO:0000313" key="2">
    <source>
        <dbReference type="Proteomes" id="UP000297245"/>
    </source>
</evidence>
<organism evidence="1 2">
    <name type="scientific">Dendrothele bispora (strain CBS 962.96)</name>
    <dbReference type="NCBI Taxonomy" id="1314807"/>
    <lineage>
        <taxon>Eukaryota</taxon>
        <taxon>Fungi</taxon>
        <taxon>Dikarya</taxon>
        <taxon>Basidiomycota</taxon>
        <taxon>Agaricomycotina</taxon>
        <taxon>Agaricomycetes</taxon>
        <taxon>Agaricomycetidae</taxon>
        <taxon>Agaricales</taxon>
        <taxon>Agaricales incertae sedis</taxon>
        <taxon>Dendrothele</taxon>
    </lineage>
</organism>
<sequence length="59" mass="6300">MKDQTTPSARGVIIGSIANHVAANTHLCTPTSGLDIAVEYKGFDDVSNFLPLTQGLWLN</sequence>
<dbReference type="Proteomes" id="UP000297245">
    <property type="component" value="Unassembled WGS sequence"/>
</dbReference>
<dbReference type="OrthoDB" id="2682201at2759"/>
<evidence type="ECO:0000313" key="1">
    <source>
        <dbReference type="EMBL" id="THU75269.1"/>
    </source>
</evidence>
<keyword evidence="2" id="KW-1185">Reference proteome</keyword>
<gene>
    <name evidence="1" type="ORF">K435DRAFT_881215</name>
</gene>
<proteinExistence type="predicted"/>
<dbReference type="AlphaFoldDB" id="A0A4S8KIQ4"/>
<protein>
    <submittedName>
        <fullName evidence="1">Uncharacterized protein</fullName>
    </submittedName>
</protein>
<reference evidence="1 2" key="1">
    <citation type="journal article" date="2019" name="Nat. Ecol. Evol.">
        <title>Megaphylogeny resolves global patterns of mushroom evolution.</title>
        <authorList>
            <person name="Varga T."/>
            <person name="Krizsan K."/>
            <person name="Foldi C."/>
            <person name="Dima B."/>
            <person name="Sanchez-Garcia M."/>
            <person name="Sanchez-Ramirez S."/>
            <person name="Szollosi G.J."/>
            <person name="Szarkandi J.G."/>
            <person name="Papp V."/>
            <person name="Albert L."/>
            <person name="Andreopoulos W."/>
            <person name="Angelini C."/>
            <person name="Antonin V."/>
            <person name="Barry K.W."/>
            <person name="Bougher N.L."/>
            <person name="Buchanan P."/>
            <person name="Buyck B."/>
            <person name="Bense V."/>
            <person name="Catcheside P."/>
            <person name="Chovatia M."/>
            <person name="Cooper J."/>
            <person name="Damon W."/>
            <person name="Desjardin D."/>
            <person name="Finy P."/>
            <person name="Geml J."/>
            <person name="Haridas S."/>
            <person name="Hughes K."/>
            <person name="Justo A."/>
            <person name="Karasinski D."/>
            <person name="Kautmanova I."/>
            <person name="Kiss B."/>
            <person name="Kocsube S."/>
            <person name="Kotiranta H."/>
            <person name="LaButti K.M."/>
            <person name="Lechner B.E."/>
            <person name="Liimatainen K."/>
            <person name="Lipzen A."/>
            <person name="Lukacs Z."/>
            <person name="Mihaltcheva S."/>
            <person name="Morgado L.N."/>
            <person name="Niskanen T."/>
            <person name="Noordeloos M.E."/>
            <person name="Ohm R.A."/>
            <person name="Ortiz-Santana B."/>
            <person name="Ovrebo C."/>
            <person name="Racz N."/>
            <person name="Riley R."/>
            <person name="Savchenko A."/>
            <person name="Shiryaev A."/>
            <person name="Soop K."/>
            <person name="Spirin V."/>
            <person name="Szebenyi C."/>
            <person name="Tomsovsky M."/>
            <person name="Tulloss R.E."/>
            <person name="Uehling J."/>
            <person name="Grigoriev I.V."/>
            <person name="Vagvolgyi C."/>
            <person name="Papp T."/>
            <person name="Martin F.M."/>
            <person name="Miettinen O."/>
            <person name="Hibbett D.S."/>
            <person name="Nagy L.G."/>
        </authorList>
    </citation>
    <scope>NUCLEOTIDE SEQUENCE [LARGE SCALE GENOMIC DNA]</scope>
    <source>
        <strain evidence="1 2">CBS 962.96</strain>
    </source>
</reference>
<accession>A0A4S8KIQ4</accession>
<name>A0A4S8KIQ4_DENBC</name>